<comment type="caution">
    <text evidence="1">The sequence shown here is derived from an EMBL/GenBank/DDBJ whole genome shotgun (WGS) entry which is preliminary data.</text>
</comment>
<evidence type="ECO:0000313" key="1">
    <source>
        <dbReference type="EMBL" id="KAH0592974.1"/>
    </source>
</evidence>
<dbReference type="AlphaFoldDB" id="A0A9P8M4Z8"/>
<name>A0A9P8M4Z8_9HYPO</name>
<organism evidence="1 2">
    <name type="scientific">Metarhizium humberi</name>
    <dbReference type="NCBI Taxonomy" id="2596975"/>
    <lineage>
        <taxon>Eukaryota</taxon>
        <taxon>Fungi</taxon>
        <taxon>Dikarya</taxon>
        <taxon>Ascomycota</taxon>
        <taxon>Pezizomycotina</taxon>
        <taxon>Sordariomycetes</taxon>
        <taxon>Hypocreomycetidae</taxon>
        <taxon>Hypocreales</taxon>
        <taxon>Clavicipitaceae</taxon>
        <taxon>Metarhizium</taxon>
    </lineage>
</organism>
<protein>
    <submittedName>
        <fullName evidence="1">Uncharacterized protein</fullName>
    </submittedName>
</protein>
<evidence type="ECO:0000313" key="2">
    <source>
        <dbReference type="Proteomes" id="UP000764110"/>
    </source>
</evidence>
<accession>A0A9P8M4Z8</accession>
<dbReference type="Proteomes" id="UP000764110">
    <property type="component" value="Unassembled WGS sequence"/>
</dbReference>
<reference evidence="1 2" key="1">
    <citation type="submission" date="2020-07" db="EMBL/GenBank/DDBJ databases">
        <title>Metarhizium humberi genome.</title>
        <authorList>
            <person name="Lysoe E."/>
        </authorList>
    </citation>
    <scope>NUCLEOTIDE SEQUENCE [LARGE SCALE GENOMIC DNA]</scope>
    <source>
        <strain evidence="1 2">ESALQ1638</strain>
    </source>
</reference>
<dbReference type="InterPro" id="IPR036249">
    <property type="entry name" value="Thioredoxin-like_sf"/>
</dbReference>
<sequence>MPVLAINSKDEQNLVIASNKKVVVAITSPDLAQCNDVGKTIEKLSEMYRDIVFVSADYGEFAPREGNMIDEWNFPEKTTLADKVEAFATDRSLASAEPLQKTGSR</sequence>
<dbReference type="Gene3D" id="3.40.30.10">
    <property type="entry name" value="Glutaredoxin"/>
    <property type="match status" value="1"/>
</dbReference>
<gene>
    <name evidence="1" type="ORF">MHUMG1_09221</name>
</gene>
<keyword evidence="2" id="KW-1185">Reference proteome</keyword>
<dbReference type="SUPFAM" id="SSF52833">
    <property type="entry name" value="Thioredoxin-like"/>
    <property type="match status" value="1"/>
</dbReference>
<dbReference type="EMBL" id="JACEFI010000024">
    <property type="protein sequence ID" value="KAH0592974.1"/>
    <property type="molecule type" value="Genomic_DNA"/>
</dbReference>
<proteinExistence type="predicted"/>